<accession>A0A238KPZ3</accession>
<evidence type="ECO:0000259" key="4">
    <source>
        <dbReference type="PROSITE" id="PS50949"/>
    </source>
</evidence>
<dbReference type="SMART" id="SM00895">
    <property type="entry name" value="FCD"/>
    <property type="match status" value="1"/>
</dbReference>
<keyword evidence="1" id="KW-0805">Transcription regulation</keyword>
<keyword evidence="6" id="KW-1185">Reference proteome</keyword>
<dbReference type="SUPFAM" id="SSF48008">
    <property type="entry name" value="GntR ligand-binding domain-like"/>
    <property type="match status" value="1"/>
</dbReference>
<dbReference type="InterPro" id="IPR008920">
    <property type="entry name" value="TF_FadR/GntR_C"/>
</dbReference>
<dbReference type="PANTHER" id="PTHR43537:SF20">
    <property type="entry name" value="HTH-TYPE TRANSCRIPTIONAL REPRESSOR GLAR"/>
    <property type="match status" value="1"/>
</dbReference>
<dbReference type="RefSeq" id="WP_235823867.1">
    <property type="nucleotide sequence ID" value="NZ_FXYE01000002.1"/>
</dbReference>
<dbReference type="InterPro" id="IPR036388">
    <property type="entry name" value="WH-like_DNA-bd_sf"/>
</dbReference>
<evidence type="ECO:0000256" key="2">
    <source>
        <dbReference type="ARBA" id="ARBA00023125"/>
    </source>
</evidence>
<feature type="domain" description="HTH gntR-type" evidence="4">
    <location>
        <begin position="8"/>
        <end position="75"/>
    </location>
</feature>
<evidence type="ECO:0000256" key="3">
    <source>
        <dbReference type="ARBA" id="ARBA00023163"/>
    </source>
</evidence>
<dbReference type="InterPro" id="IPR011711">
    <property type="entry name" value="GntR_C"/>
</dbReference>
<dbReference type="PROSITE" id="PS50949">
    <property type="entry name" value="HTH_GNTR"/>
    <property type="match status" value="1"/>
</dbReference>
<dbReference type="Proteomes" id="UP000202922">
    <property type="component" value="Unassembled WGS sequence"/>
</dbReference>
<dbReference type="GO" id="GO:0003677">
    <property type="term" value="F:DNA binding"/>
    <property type="evidence" value="ECO:0007669"/>
    <property type="project" value="UniProtKB-KW"/>
</dbReference>
<dbReference type="EMBL" id="FXYE01000002">
    <property type="protein sequence ID" value="SMX44701.1"/>
    <property type="molecule type" value="Genomic_DNA"/>
</dbReference>
<reference evidence="6" key="1">
    <citation type="submission" date="2017-05" db="EMBL/GenBank/DDBJ databases">
        <authorList>
            <person name="Rodrigo-Torres L."/>
            <person name="Arahal R. D."/>
            <person name="Lucena T."/>
        </authorList>
    </citation>
    <scope>NUCLEOTIDE SEQUENCE [LARGE SCALE GENOMIC DNA]</scope>
    <source>
        <strain evidence="6">CECT 8621</strain>
    </source>
</reference>
<dbReference type="Gene3D" id="1.20.120.530">
    <property type="entry name" value="GntR ligand-binding domain-like"/>
    <property type="match status" value="1"/>
</dbReference>
<dbReference type="InterPro" id="IPR000524">
    <property type="entry name" value="Tscrpt_reg_HTH_GntR"/>
</dbReference>
<dbReference type="SUPFAM" id="SSF46785">
    <property type="entry name" value="Winged helix' DNA-binding domain"/>
    <property type="match status" value="1"/>
</dbReference>
<dbReference type="Pfam" id="PF00392">
    <property type="entry name" value="GntR"/>
    <property type="match status" value="1"/>
</dbReference>
<dbReference type="Pfam" id="PF07729">
    <property type="entry name" value="FCD"/>
    <property type="match status" value="1"/>
</dbReference>
<keyword evidence="3" id="KW-0804">Transcription</keyword>
<dbReference type="PANTHER" id="PTHR43537">
    <property type="entry name" value="TRANSCRIPTIONAL REGULATOR, GNTR FAMILY"/>
    <property type="match status" value="1"/>
</dbReference>
<dbReference type="SMART" id="SM00345">
    <property type="entry name" value="HTH_GNTR"/>
    <property type="match status" value="1"/>
</dbReference>
<evidence type="ECO:0000313" key="6">
    <source>
        <dbReference type="Proteomes" id="UP000202922"/>
    </source>
</evidence>
<dbReference type="AlphaFoldDB" id="A0A238KPZ3"/>
<name>A0A238KPZ3_9RHOB</name>
<organism evidence="5 6">
    <name type="scientific">Actibacterium lipolyticum</name>
    <dbReference type="NCBI Taxonomy" id="1524263"/>
    <lineage>
        <taxon>Bacteria</taxon>
        <taxon>Pseudomonadati</taxon>
        <taxon>Pseudomonadota</taxon>
        <taxon>Alphaproteobacteria</taxon>
        <taxon>Rhodobacterales</taxon>
        <taxon>Roseobacteraceae</taxon>
        <taxon>Actibacterium</taxon>
    </lineage>
</organism>
<dbReference type="InterPro" id="IPR036390">
    <property type="entry name" value="WH_DNA-bd_sf"/>
</dbReference>
<dbReference type="Gene3D" id="1.10.10.10">
    <property type="entry name" value="Winged helix-like DNA-binding domain superfamily/Winged helix DNA-binding domain"/>
    <property type="match status" value="1"/>
</dbReference>
<keyword evidence="2" id="KW-0238">DNA-binding</keyword>
<gene>
    <name evidence="5" type="primary">csiR_3</name>
    <name evidence="5" type="ORF">COL8621_02611</name>
</gene>
<evidence type="ECO:0000256" key="1">
    <source>
        <dbReference type="ARBA" id="ARBA00023015"/>
    </source>
</evidence>
<proteinExistence type="predicted"/>
<protein>
    <submittedName>
        <fullName evidence="5">HTH-type transcriptional repressor CsiR</fullName>
    </submittedName>
</protein>
<evidence type="ECO:0000313" key="5">
    <source>
        <dbReference type="EMBL" id="SMX44701.1"/>
    </source>
</evidence>
<dbReference type="GO" id="GO:0003700">
    <property type="term" value="F:DNA-binding transcription factor activity"/>
    <property type="evidence" value="ECO:0007669"/>
    <property type="project" value="InterPro"/>
</dbReference>
<sequence length="220" mass="24486">MNDAAASNSIGDNAFNNIRSDIIFGRLDAGAKLKLDALKARYGTSVSTLREALSRLTSEGFIVAEGQRGFFVSPMSEQDLREISDLRVLLESHAMKLSFEAGDTEWEGRVVAAHHKLSRMETRMAAGDFTVRETWKRYDWEFHQALILACGSQALLKSHGTVFDKYLRYQMRNLTYRGEMASQEHGALLDAALARDIDKAQALLAAHIEGGIEHSLRNAP</sequence>